<organism evidence="7 8">
    <name type="scientific">Ascosphaera apis ARSEF 7405</name>
    <dbReference type="NCBI Taxonomy" id="392613"/>
    <lineage>
        <taxon>Eukaryota</taxon>
        <taxon>Fungi</taxon>
        <taxon>Dikarya</taxon>
        <taxon>Ascomycota</taxon>
        <taxon>Pezizomycotina</taxon>
        <taxon>Eurotiomycetes</taxon>
        <taxon>Eurotiomycetidae</taxon>
        <taxon>Onygenales</taxon>
        <taxon>Ascosphaeraceae</taxon>
        <taxon>Ascosphaera</taxon>
    </lineage>
</organism>
<evidence type="ECO:0000256" key="4">
    <source>
        <dbReference type="ARBA" id="ARBA00014848"/>
    </source>
</evidence>
<dbReference type="GO" id="GO:0031491">
    <property type="term" value="F:nucleosome binding"/>
    <property type="evidence" value="ECO:0007669"/>
    <property type="project" value="TreeGrafter"/>
</dbReference>
<feature type="region of interest" description="Disordered" evidence="6">
    <location>
        <begin position="1497"/>
        <end position="1538"/>
    </location>
</feature>
<feature type="region of interest" description="Disordered" evidence="6">
    <location>
        <begin position="1"/>
        <end position="21"/>
    </location>
</feature>
<name>A0A168AIA0_9EURO</name>
<keyword evidence="8" id="KW-1185">Reference proteome</keyword>
<comment type="function">
    <text evidence="1">Has a role in a nucleosome assembly pathway that is required for the integrity of heterochromatin and proper chromosome segregation.</text>
</comment>
<dbReference type="Proteomes" id="UP000242877">
    <property type="component" value="Unassembled WGS sequence"/>
</dbReference>
<dbReference type="SUPFAM" id="SSF48452">
    <property type="entry name" value="TPR-like"/>
    <property type="match status" value="1"/>
</dbReference>
<dbReference type="GO" id="GO:0006325">
    <property type="term" value="P:chromatin organization"/>
    <property type="evidence" value="ECO:0007669"/>
    <property type="project" value="InterPro"/>
</dbReference>
<dbReference type="GO" id="GO:0000417">
    <property type="term" value="C:HIR complex"/>
    <property type="evidence" value="ECO:0007669"/>
    <property type="project" value="TreeGrafter"/>
</dbReference>
<protein>
    <recommendedName>
        <fullName evidence="4">Histone transcription regulator 3 homolog</fullName>
    </recommendedName>
</protein>
<evidence type="ECO:0000256" key="3">
    <source>
        <dbReference type="ARBA" id="ARBA00007335"/>
    </source>
</evidence>
<feature type="compositionally biased region" description="Low complexity" evidence="6">
    <location>
        <begin position="332"/>
        <end position="342"/>
    </location>
</feature>
<feature type="region of interest" description="Disordered" evidence="6">
    <location>
        <begin position="1584"/>
        <end position="1697"/>
    </location>
</feature>
<comment type="caution">
    <text evidence="7">The sequence shown here is derived from an EMBL/GenBank/DDBJ whole genome shotgun (WGS) entry which is preliminary data.</text>
</comment>
<feature type="compositionally biased region" description="Polar residues" evidence="6">
    <location>
        <begin position="1512"/>
        <end position="1521"/>
    </location>
</feature>
<evidence type="ECO:0000313" key="8">
    <source>
        <dbReference type="Proteomes" id="UP000242877"/>
    </source>
</evidence>
<comment type="subcellular location">
    <subcellularLocation>
        <location evidence="2">Nucleus</location>
    </subcellularLocation>
</comment>
<feature type="compositionally biased region" description="Polar residues" evidence="6">
    <location>
        <begin position="1674"/>
        <end position="1697"/>
    </location>
</feature>
<feature type="region of interest" description="Disordered" evidence="6">
    <location>
        <begin position="325"/>
        <end position="426"/>
    </location>
</feature>
<gene>
    <name evidence="7" type="ORF">AAP_02048</name>
</gene>
<keyword evidence="5" id="KW-0539">Nucleus</keyword>
<dbReference type="PANTHER" id="PTHR15502">
    <property type="entry name" value="CALCINEURIN-BINDING PROTEIN CABIN 1-RELATED"/>
    <property type="match status" value="1"/>
</dbReference>
<accession>A0A168AIA0</accession>
<comment type="similarity">
    <text evidence="3">Belongs to the HIR3 family.</text>
</comment>
<feature type="compositionally biased region" description="Polar residues" evidence="6">
    <location>
        <begin position="359"/>
        <end position="376"/>
    </location>
</feature>
<dbReference type="PANTHER" id="PTHR15502:SF7">
    <property type="entry name" value="CALCINEURIN-BINDING PROTEIN CABIN-1"/>
    <property type="match status" value="1"/>
</dbReference>
<feature type="compositionally biased region" description="Basic and acidic residues" evidence="6">
    <location>
        <begin position="1497"/>
        <end position="1510"/>
    </location>
</feature>
<evidence type="ECO:0000256" key="2">
    <source>
        <dbReference type="ARBA" id="ARBA00004123"/>
    </source>
</evidence>
<evidence type="ECO:0000256" key="1">
    <source>
        <dbReference type="ARBA" id="ARBA00002687"/>
    </source>
</evidence>
<dbReference type="OrthoDB" id="77564at2759"/>
<evidence type="ECO:0000313" key="7">
    <source>
        <dbReference type="EMBL" id="KZZ93955.1"/>
    </source>
</evidence>
<reference evidence="7 8" key="1">
    <citation type="journal article" date="2016" name="Genome Biol. Evol.">
        <title>Divergent and convergent evolution of fungal pathogenicity.</title>
        <authorList>
            <person name="Shang Y."/>
            <person name="Xiao G."/>
            <person name="Zheng P."/>
            <person name="Cen K."/>
            <person name="Zhan S."/>
            <person name="Wang C."/>
        </authorList>
    </citation>
    <scope>NUCLEOTIDE SEQUENCE [LARGE SCALE GENOMIC DNA]</scope>
    <source>
        <strain evidence="7 8">ARSEF 7405</strain>
    </source>
</reference>
<feature type="compositionally biased region" description="Low complexity" evidence="6">
    <location>
        <begin position="380"/>
        <end position="394"/>
    </location>
</feature>
<dbReference type="GO" id="GO:0005634">
    <property type="term" value="C:nucleus"/>
    <property type="evidence" value="ECO:0007669"/>
    <property type="project" value="UniProtKB-SubCell"/>
</dbReference>
<feature type="compositionally biased region" description="Basic and acidic residues" evidence="6">
    <location>
        <begin position="346"/>
        <end position="355"/>
    </location>
</feature>
<dbReference type="InterPro" id="IPR011990">
    <property type="entry name" value="TPR-like_helical_dom_sf"/>
</dbReference>
<sequence>MSGFTALNVEPDTDSEEEVDNTREIQIEEALKLYQNALKLHSQGPKYYNEAAETYEALFKSEIFNYPDSIAWYKREQLPGVVGAEAAIDEDSDDDFITEDADDNVLLQTVYLAYKNRGQFIVDQLKSLLPTLENRGERDAAIAEHVSEAIRYFGEALDRDDTDLNLWRKAAKLANIVKASRIARFCLESIIDDEDEVEDEVGERLNLERASAVQELQQTLSSCEDDVSLAMNQFKQPRKILRRLIEQKADPFPHLKQSTPVKLADLAVNRPISHTLLIPEQSTWTALGETILTALRENSKNVGNTISGSVRIQLPDLADTSMADSFYSVPDSQGQNSSSNQNAALEESKKGDTDLKTAPNDNVLQSTEATPTTSKDSAAETDTAEQTQTNTENDTIAKTVQTRKRSTTFDEQTELGRTKSKRIRARESQIDPANGDGLHLSHAKYMEDLLEPYISADEAMFTAADAILSKLGWSTLGSAREARTYWSNYMQSEHQNEKPPDENVDAALAVCLRSVLDSWDDAKTRLSREGLEFCQSYASDWEFGWSADDEDEMKRVALSILSGSLPQGSQQDINIEASDNKGLLEFTNNINNGELDIVTVALKWLEVHLSSQTSSYLTERWSPEMKQVVTDMITEFDGDIFARLHKFVIELDNSLSKNKDASTLLEMLNSSVMLTQALFELHLEALSASTKSDSIVAHRRLTIEQNRVSRWGSLAYLLIKHQINFDARDNIDSLKIRHLWASILRLNMSQDVESDYILESLRELKEMLASLGYPTISLANNSIICEISIDAIEQEVSRLRSLDFFKSLLAPGYDDAVESIEHIAPLLEPESVEFVGGEEGSQIAARFKEIATFLDTRSPSLRLYLWDRLQNAYSELGCCKYTPKVIDCCVHKIEVILDGLYRSRPLDQSSANQSEFLLKSLNSLCSLLRELRMKIVENSDKAFDCLDMPRLQAASEVFTKLLKLLYTLVVAEDAYKLVANFIMMQAKRINIKDLPKSELKAAIDTVQMSIGPPAKGFPSVNLNRRLLKNFLQAPVDRRQLYRCLDGIGDISISTVDIFSTQLAKNGWFTLLGQSALVRFRSQKRLTSTSTEDLDTAIHSFKQEIEHGYSDWKTWYYLAQAYDLKLEEDLSWAADKINKNDEQLVEFQRAAIHAYTLAVAYVTRTLDLSPQDTKLTSELYADFGKRLYASSREPLSMKAFSLANLERPFSSSSYTMYMSSPVVEVRDYSAWELASYMFQKAMDTSPGKWKIHYMYSKCLWKMFCYNGIEPEHRKHLDVNTVLDAFADTIRSLPRKRDSRSEPILEPHYKLASVVHKLVTRGHLTVGEAYERLQASSYAQKVSPPDGMQHWRQYILDIFKRMRSADKANWHHRMPLRQIAKRVRKRASDFADHTGLWKYICESYIQIIRRCENIPSDADNAVFKTVTIDDFQSTALEVEKYYLNHSDSPLIGVLRDATELKKLNSGLLKTPIIEDLVVDTYGVMYETVVRKNLEEAAQQENRERMRVDHLLENTKPSETTSDQTSERPEDATMPGSKTKAAKLVTRKDIVRRAEALFTLASRPPVPIHDEHTLVPMLAVSIPIRPRPRLTEFGNGNDTPVEQDSTVDSMNATDDEDSELSELERSPEPPKSVSSLQETLQERLQETLQPPPEQSTNSTSGSFAEKEDESMAPASEATATAQIQDSTMSENTVSSDIEMD</sequence>
<feature type="compositionally biased region" description="Polar residues" evidence="6">
    <location>
        <begin position="1591"/>
        <end position="1609"/>
    </location>
</feature>
<proteinExistence type="inferred from homology"/>
<dbReference type="EMBL" id="AZGZ01000007">
    <property type="protein sequence ID" value="KZZ93955.1"/>
    <property type="molecule type" value="Genomic_DNA"/>
</dbReference>
<dbReference type="InterPro" id="IPR033053">
    <property type="entry name" value="Hir3/CABIN1"/>
</dbReference>
<dbReference type="VEuPathDB" id="FungiDB:AAP_02048"/>
<evidence type="ECO:0000256" key="5">
    <source>
        <dbReference type="ARBA" id="ARBA00023242"/>
    </source>
</evidence>
<evidence type="ECO:0000256" key="6">
    <source>
        <dbReference type="SAM" id="MobiDB-lite"/>
    </source>
</evidence>